<proteinExistence type="inferred from homology"/>
<dbReference type="EMBL" id="JBAJEX010000001">
    <property type="protein sequence ID" value="MEO1765797.1"/>
    <property type="molecule type" value="Genomic_DNA"/>
</dbReference>
<dbReference type="Proteomes" id="UP001482231">
    <property type="component" value="Unassembled WGS sequence"/>
</dbReference>
<sequence>MTPSDSLPCVLAADVGGSKTLLRLAALDDGRPARTLNEARFDSRAWPSLTAMIQHFLAGWPRPYAACLAVAAPVESRRLELTNLALTVDADEIETACGLPQVILINDFVAVGHGIEALKPSDLLTLQAGQEKPHAPRAVLGAGTGLGEAILVWAGDHYQVLPSEGGHVDFAPTDEEQIGLLRFLMARHGHVSYERILSGAGLVAVFEYLADRWPVSPGLRKAVAEAGAAAVSRAALDDGDAVANQALELFLRIYGAQAGNLALTAWAAGGVYLAGGIAPRLAQRFALSGFLAAFRAKGRYRDALARFPVHLVLRPDVGVMGALQVAARAVSRPSST</sequence>
<organism evidence="5 6">
    <name type="scientific">Thiobacter aerophilum</name>
    <dbReference type="NCBI Taxonomy" id="3121275"/>
    <lineage>
        <taxon>Bacteria</taxon>
        <taxon>Pseudomonadati</taxon>
        <taxon>Pseudomonadota</taxon>
        <taxon>Betaproteobacteria</taxon>
        <taxon>Burkholderiales</taxon>
        <taxon>Thiobacteraceae</taxon>
        <taxon>Thiobacter</taxon>
    </lineage>
</organism>
<dbReference type="HAMAP" id="MF_00524">
    <property type="entry name" value="Glucokinase"/>
    <property type="match status" value="1"/>
</dbReference>
<evidence type="ECO:0000313" key="6">
    <source>
        <dbReference type="Proteomes" id="UP001482231"/>
    </source>
</evidence>
<keyword evidence="1 3" id="KW-0808">Transferase</keyword>
<dbReference type="NCBIfam" id="TIGR00749">
    <property type="entry name" value="glk"/>
    <property type="match status" value="1"/>
</dbReference>
<dbReference type="EC" id="2.7.1.2" evidence="3"/>
<name>A0ABV0EAW2_9BURK</name>
<comment type="similarity">
    <text evidence="3 4">Belongs to the bacterial glucokinase family.</text>
</comment>
<dbReference type="SUPFAM" id="SSF53067">
    <property type="entry name" value="Actin-like ATPase domain"/>
    <property type="match status" value="1"/>
</dbReference>
<dbReference type="PANTHER" id="PTHR47363:SF1">
    <property type="entry name" value="GLUCOKINASE"/>
    <property type="match status" value="1"/>
</dbReference>
<dbReference type="InterPro" id="IPR043129">
    <property type="entry name" value="ATPase_NBD"/>
</dbReference>
<evidence type="ECO:0000256" key="2">
    <source>
        <dbReference type="ARBA" id="ARBA00022777"/>
    </source>
</evidence>
<dbReference type="CDD" id="cd24008">
    <property type="entry name" value="ASKHA_NBD_GLK"/>
    <property type="match status" value="1"/>
</dbReference>
<dbReference type="RefSeq" id="WP_347306264.1">
    <property type="nucleotide sequence ID" value="NZ_JBAJEX010000001.1"/>
</dbReference>
<evidence type="ECO:0000256" key="1">
    <source>
        <dbReference type="ARBA" id="ARBA00022679"/>
    </source>
</evidence>
<accession>A0ABV0EAW2</accession>
<keyword evidence="3" id="KW-0963">Cytoplasm</keyword>
<dbReference type="InterPro" id="IPR003836">
    <property type="entry name" value="Glucokinase"/>
</dbReference>
<keyword evidence="3" id="KW-0547">Nucleotide-binding</keyword>
<feature type="binding site" evidence="3">
    <location>
        <begin position="13"/>
        <end position="18"/>
    </location>
    <ligand>
        <name>ATP</name>
        <dbReference type="ChEBI" id="CHEBI:30616"/>
    </ligand>
</feature>
<dbReference type="Gene3D" id="3.30.420.40">
    <property type="match status" value="1"/>
</dbReference>
<keyword evidence="3" id="KW-0324">Glycolysis</keyword>
<evidence type="ECO:0000256" key="4">
    <source>
        <dbReference type="RuleBase" id="RU004046"/>
    </source>
</evidence>
<comment type="subcellular location">
    <subcellularLocation>
        <location evidence="3">Cytoplasm</location>
    </subcellularLocation>
</comment>
<keyword evidence="3" id="KW-0067">ATP-binding</keyword>
<keyword evidence="2 3" id="KW-0418">Kinase</keyword>
<dbReference type="Gene3D" id="3.40.367.20">
    <property type="match status" value="1"/>
</dbReference>
<evidence type="ECO:0000313" key="5">
    <source>
        <dbReference type="EMBL" id="MEO1765797.1"/>
    </source>
</evidence>
<dbReference type="GO" id="GO:0004340">
    <property type="term" value="F:glucokinase activity"/>
    <property type="evidence" value="ECO:0007669"/>
    <property type="project" value="UniProtKB-EC"/>
</dbReference>
<comment type="caution">
    <text evidence="5">The sequence shown here is derived from an EMBL/GenBank/DDBJ whole genome shotgun (WGS) entry which is preliminary data.</text>
</comment>
<comment type="catalytic activity">
    <reaction evidence="3">
        <text>D-glucose + ATP = D-glucose 6-phosphate + ADP + H(+)</text>
        <dbReference type="Rhea" id="RHEA:17825"/>
        <dbReference type="ChEBI" id="CHEBI:4167"/>
        <dbReference type="ChEBI" id="CHEBI:15378"/>
        <dbReference type="ChEBI" id="CHEBI:30616"/>
        <dbReference type="ChEBI" id="CHEBI:61548"/>
        <dbReference type="ChEBI" id="CHEBI:456216"/>
        <dbReference type="EC" id="2.7.1.2"/>
    </reaction>
</comment>
<gene>
    <name evidence="3 5" type="primary">glk</name>
    <name evidence="5" type="ORF">V6E02_00985</name>
</gene>
<protein>
    <recommendedName>
        <fullName evidence="3">Glucokinase</fullName>
        <ecNumber evidence="3">2.7.1.2</ecNumber>
    </recommendedName>
    <alternativeName>
        <fullName evidence="3">Glucose kinase</fullName>
    </alternativeName>
</protein>
<dbReference type="PANTHER" id="PTHR47363">
    <property type="entry name" value="GLUCOKINASE"/>
    <property type="match status" value="1"/>
</dbReference>
<reference evidence="5 6" key="1">
    <citation type="submission" date="2024-02" db="EMBL/GenBank/DDBJ databases">
        <title>New thermophilic sulfur-oxidizing bacteria from a hot springs of the Uzon caldera (Kamchatka, Russia).</title>
        <authorList>
            <person name="Dukat A.M."/>
            <person name="Elcheninov A.G."/>
            <person name="Frolov E.N."/>
        </authorList>
    </citation>
    <scope>NUCLEOTIDE SEQUENCE [LARGE SCALE GENOMIC DNA]</scope>
    <source>
        <strain evidence="5 6">AK1</strain>
    </source>
</reference>
<dbReference type="Pfam" id="PF02685">
    <property type="entry name" value="Glucokinase"/>
    <property type="match status" value="1"/>
</dbReference>
<keyword evidence="6" id="KW-1185">Reference proteome</keyword>
<evidence type="ECO:0000256" key="3">
    <source>
        <dbReference type="HAMAP-Rule" id="MF_00524"/>
    </source>
</evidence>